<dbReference type="Pfam" id="PF13376">
    <property type="entry name" value="OmdA"/>
    <property type="match status" value="1"/>
</dbReference>
<dbReference type="Proteomes" id="UP000240357">
    <property type="component" value="Unassembled WGS sequence"/>
</dbReference>
<keyword evidence="3" id="KW-1185">Reference proteome</keyword>
<organism evidence="2 3">
    <name type="scientific">Adhaeribacter arboris</name>
    <dbReference type="NCBI Taxonomy" id="2072846"/>
    <lineage>
        <taxon>Bacteria</taxon>
        <taxon>Pseudomonadati</taxon>
        <taxon>Bacteroidota</taxon>
        <taxon>Cytophagia</taxon>
        <taxon>Cytophagales</taxon>
        <taxon>Hymenobacteraceae</taxon>
        <taxon>Adhaeribacter</taxon>
    </lineage>
</organism>
<reference evidence="2 3" key="1">
    <citation type="submission" date="2018-03" db="EMBL/GenBank/DDBJ databases">
        <title>Adhaeribacter sp. HMF7605 Genome sequencing and assembly.</title>
        <authorList>
            <person name="Kang H."/>
            <person name="Kang J."/>
            <person name="Cha I."/>
            <person name="Kim H."/>
            <person name="Joh K."/>
        </authorList>
    </citation>
    <scope>NUCLEOTIDE SEQUENCE [LARGE SCALE GENOMIC DNA]</scope>
    <source>
        <strain evidence="2 3">HMF7605</strain>
    </source>
</reference>
<evidence type="ECO:0000259" key="1">
    <source>
        <dbReference type="Pfam" id="PF08818"/>
    </source>
</evidence>
<name>A0A2T2YBK5_9BACT</name>
<dbReference type="AlphaFoldDB" id="A0A2T2YBK5"/>
<dbReference type="Gene3D" id="3.90.1150.200">
    <property type="match status" value="1"/>
</dbReference>
<dbReference type="Pfam" id="PF08818">
    <property type="entry name" value="DUF1801"/>
    <property type="match status" value="1"/>
</dbReference>
<dbReference type="InterPro" id="IPR014922">
    <property type="entry name" value="YdhG-like"/>
</dbReference>
<gene>
    <name evidence="2" type="ORF">AHMF7605_04760</name>
</gene>
<dbReference type="OrthoDB" id="9800461at2"/>
<evidence type="ECO:0000313" key="3">
    <source>
        <dbReference type="Proteomes" id="UP000240357"/>
    </source>
</evidence>
<comment type="caution">
    <text evidence="2">The sequence shown here is derived from an EMBL/GenBank/DDBJ whole genome shotgun (WGS) entry which is preliminary data.</text>
</comment>
<accession>A0A2T2YBK5</accession>
<dbReference type="SUPFAM" id="SSF159888">
    <property type="entry name" value="YdhG-like"/>
    <property type="match status" value="1"/>
</dbReference>
<feature type="domain" description="YdhG-like" evidence="1">
    <location>
        <begin position="20"/>
        <end position="112"/>
    </location>
</feature>
<evidence type="ECO:0000313" key="2">
    <source>
        <dbReference type="EMBL" id="PSR52884.1"/>
    </source>
</evidence>
<dbReference type="EMBL" id="PYFT01000001">
    <property type="protein sequence ID" value="PSR52884.1"/>
    <property type="molecule type" value="Genomic_DNA"/>
</dbReference>
<sequence length="189" mass="21649">MLTPAEKIKNYMQQAPAFAQPICFKLREIILKAVPDIQESWKWSAPIYEKNGLICGIAAFKQHVNLSFFLGAYLKDSANILIGESSRNMRTIKFRDVSEINASIMANYIQEAAILNQSSLDRSSKTIEIPADLEQALHQHPVALAIFEKLAFTHRKEYVRWLEEAKKPETRQRRLEKAIERIAAGKKYS</sequence>
<protein>
    <recommendedName>
        <fullName evidence="1">YdhG-like domain-containing protein</fullName>
    </recommendedName>
</protein>
<dbReference type="RefSeq" id="WP_106926951.1">
    <property type="nucleotide sequence ID" value="NZ_PYFT01000001.1"/>
</dbReference>
<proteinExistence type="predicted"/>